<gene>
    <name evidence="1" type="ORF">CAK95_25180</name>
</gene>
<protein>
    <submittedName>
        <fullName evidence="1">Uncharacterized protein</fullName>
    </submittedName>
</protein>
<evidence type="ECO:0000313" key="2">
    <source>
        <dbReference type="Proteomes" id="UP000194137"/>
    </source>
</evidence>
<dbReference type="EMBL" id="CP021112">
    <property type="protein sequence ID" value="ARQ02027.1"/>
    <property type="molecule type" value="Genomic_DNA"/>
</dbReference>
<reference evidence="1 2" key="1">
    <citation type="submission" date="2017-05" db="EMBL/GenBank/DDBJ databases">
        <title>Full genome sequence of Pseudorhodoplanes sinuspersici.</title>
        <authorList>
            <person name="Dastgheib S.M.M."/>
            <person name="Shavandi M."/>
            <person name="Tirandaz H."/>
        </authorList>
    </citation>
    <scope>NUCLEOTIDE SEQUENCE [LARGE SCALE GENOMIC DNA]</scope>
    <source>
        <strain evidence="1 2">RIPI110</strain>
    </source>
</reference>
<dbReference type="AlphaFoldDB" id="A0A1W6ZXA4"/>
<organism evidence="1 2">
    <name type="scientific">Pseudorhodoplanes sinuspersici</name>
    <dbReference type="NCBI Taxonomy" id="1235591"/>
    <lineage>
        <taxon>Bacteria</taxon>
        <taxon>Pseudomonadati</taxon>
        <taxon>Pseudomonadota</taxon>
        <taxon>Alphaproteobacteria</taxon>
        <taxon>Hyphomicrobiales</taxon>
        <taxon>Pseudorhodoplanes</taxon>
    </lineage>
</organism>
<dbReference type="KEGG" id="psin:CAK95_25180"/>
<sequence>MKRSVRRTVILTAAVSALLYGAIAYIILPAAWTHHEHQPGLANKPMVTRTKQGIPGDALNVGLVGDRTDVIRAMHEAGWYPADPITMKSSIEIVGSVLLDRPYKDAPVSPLYYDGRVEDLAFEKPDGRSADRRHHVRFWQVLNRGQEGRPVWLGSVTFDRGVGISHYTGQVTHHISPDIDKERDGLIDDLKAAHVVEAIYQVTGIGPTLLARNGEGDRYWTDGEIWIARLTPGAKKTDVAPQVLDTPQAVQWKDAVMQQIGGAVSSALGN</sequence>
<dbReference type="Pfam" id="PF14067">
    <property type="entry name" value="LssY_C"/>
    <property type="match status" value="1"/>
</dbReference>
<dbReference type="Proteomes" id="UP000194137">
    <property type="component" value="Chromosome"/>
</dbReference>
<accession>A0A1W6ZXA4</accession>
<dbReference type="STRING" id="1235591.CAK95_25180"/>
<dbReference type="OrthoDB" id="3725455at2"/>
<name>A0A1W6ZXA4_9HYPH</name>
<evidence type="ECO:0000313" key="1">
    <source>
        <dbReference type="EMBL" id="ARQ02027.1"/>
    </source>
</evidence>
<proteinExistence type="predicted"/>
<dbReference type="RefSeq" id="WP_086090420.1">
    <property type="nucleotide sequence ID" value="NZ_CP021112.1"/>
</dbReference>
<keyword evidence="2" id="KW-1185">Reference proteome</keyword>
<dbReference type="InterPro" id="IPR025902">
    <property type="entry name" value="LssY-like-C_dom"/>
</dbReference>